<dbReference type="InterPro" id="IPR011990">
    <property type="entry name" value="TPR-like_helical_dom_sf"/>
</dbReference>
<reference evidence="2" key="1">
    <citation type="submission" date="2025-05" db="UniProtKB">
        <authorList>
            <consortium name="EnsemblMetazoa"/>
        </authorList>
    </citation>
    <scope>IDENTIFICATION</scope>
</reference>
<dbReference type="RefSeq" id="XP_050510779.1">
    <property type="nucleotide sequence ID" value="XM_050654822.1"/>
</dbReference>
<dbReference type="SMART" id="SM00028">
    <property type="entry name" value="TPR"/>
    <property type="match status" value="3"/>
</dbReference>
<name>A0ABM5KKQ3_DIAVI</name>
<dbReference type="Pfam" id="PF13431">
    <property type="entry name" value="TPR_17"/>
    <property type="match status" value="1"/>
</dbReference>
<dbReference type="EnsemblMetazoa" id="XM_050654822.1">
    <property type="protein sequence ID" value="XP_050510779.1"/>
    <property type="gene ID" value="LOC126887364"/>
</dbReference>
<proteinExistence type="predicted"/>
<keyword evidence="3" id="KW-1185">Reference proteome</keyword>
<dbReference type="GeneID" id="126887364"/>
<keyword evidence="1" id="KW-0802">TPR repeat</keyword>
<dbReference type="PROSITE" id="PS50005">
    <property type="entry name" value="TPR"/>
    <property type="match status" value="1"/>
</dbReference>
<dbReference type="SUPFAM" id="SSF48452">
    <property type="entry name" value="TPR-like"/>
    <property type="match status" value="1"/>
</dbReference>
<protein>
    <recommendedName>
        <fullName evidence="4">FK506-binding protein-like</fullName>
    </recommendedName>
</protein>
<evidence type="ECO:0000313" key="3">
    <source>
        <dbReference type="Proteomes" id="UP001652700"/>
    </source>
</evidence>
<dbReference type="InterPro" id="IPR050754">
    <property type="entry name" value="FKBP4/5/8-like"/>
</dbReference>
<evidence type="ECO:0000256" key="1">
    <source>
        <dbReference type="PROSITE-ProRule" id="PRU00339"/>
    </source>
</evidence>
<dbReference type="Gene3D" id="1.25.40.10">
    <property type="entry name" value="Tetratricopeptide repeat domain"/>
    <property type="match status" value="1"/>
</dbReference>
<organism evidence="2 3">
    <name type="scientific">Diabrotica virgifera virgifera</name>
    <name type="common">western corn rootworm</name>
    <dbReference type="NCBI Taxonomy" id="50390"/>
    <lineage>
        <taxon>Eukaryota</taxon>
        <taxon>Metazoa</taxon>
        <taxon>Ecdysozoa</taxon>
        <taxon>Arthropoda</taxon>
        <taxon>Hexapoda</taxon>
        <taxon>Insecta</taxon>
        <taxon>Pterygota</taxon>
        <taxon>Neoptera</taxon>
        <taxon>Endopterygota</taxon>
        <taxon>Coleoptera</taxon>
        <taxon>Polyphaga</taxon>
        <taxon>Cucujiformia</taxon>
        <taxon>Chrysomeloidea</taxon>
        <taxon>Chrysomelidae</taxon>
        <taxon>Galerucinae</taxon>
        <taxon>Diabroticina</taxon>
        <taxon>Diabroticites</taxon>
        <taxon>Diabrotica</taxon>
    </lineage>
</organism>
<sequence length="268" mass="30837">MVYEYLNDSIKKEIIEEGQWGDKPDENSKCTITILDYVPLKDIINTITTIGDADGDLWRSIQNCLLTMHVGEKSKFVIKCSDNDVSLVIILVDLVFDGHIYEWPTNKKVELALCHKEKGNVLFKLQNSKDAAFRFIKGLKILHSIPIDAEQPPDTIEDVPISRINNIKETLYNNLSSCYFRNKMWEKVIPLGKKVLTYDPNNAKSLYRLGVAYENCRDFERSFDALSKLLQLEPDNKACCERLSIVKVELRKAEIRVNDMVKKMFPLS</sequence>
<feature type="repeat" description="TPR" evidence="1">
    <location>
        <begin position="203"/>
        <end position="236"/>
    </location>
</feature>
<dbReference type="Proteomes" id="UP001652700">
    <property type="component" value="Unplaced"/>
</dbReference>
<dbReference type="PANTHER" id="PTHR46512">
    <property type="entry name" value="PEPTIDYLPROLYL ISOMERASE"/>
    <property type="match status" value="1"/>
</dbReference>
<dbReference type="PANTHER" id="PTHR46512:SF10">
    <property type="entry name" value="FK506-BINDING PROTEIN-LIKE"/>
    <property type="match status" value="1"/>
</dbReference>
<dbReference type="InterPro" id="IPR019734">
    <property type="entry name" value="TPR_rpt"/>
</dbReference>
<evidence type="ECO:0000313" key="2">
    <source>
        <dbReference type="EnsemblMetazoa" id="XP_050510779.1"/>
    </source>
</evidence>
<accession>A0ABM5KKQ3</accession>
<evidence type="ECO:0008006" key="4">
    <source>
        <dbReference type="Google" id="ProtNLM"/>
    </source>
</evidence>